<protein>
    <submittedName>
        <fullName evidence="1">Uncharacterized protein</fullName>
    </submittedName>
</protein>
<sequence>MLMKIEIEIGEGDRDRVTDREGRGRVGISAPLLQILDLLFHLRVLLGLS</sequence>
<reference evidence="1 2" key="1">
    <citation type="journal article" date="2019" name="G3 (Bethesda)">
        <title>Sequencing of a Wild Apple (Malus baccata) Genome Unravels the Differences Between Cultivated and Wild Apple Species Regarding Disease Resistance and Cold Tolerance.</title>
        <authorList>
            <person name="Chen X."/>
        </authorList>
    </citation>
    <scope>NUCLEOTIDE SEQUENCE [LARGE SCALE GENOMIC DNA]</scope>
    <source>
        <strain evidence="2">cv. Shandingzi</strain>
        <tissue evidence="1">Leaves</tissue>
    </source>
</reference>
<proteinExistence type="predicted"/>
<dbReference type="AlphaFoldDB" id="A0A540MH69"/>
<organism evidence="1 2">
    <name type="scientific">Malus baccata</name>
    <name type="common">Siberian crab apple</name>
    <name type="synonym">Pyrus baccata</name>
    <dbReference type="NCBI Taxonomy" id="106549"/>
    <lineage>
        <taxon>Eukaryota</taxon>
        <taxon>Viridiplantae</taxon>
        <taxon>Streptophyta</taxon>
        <taxon>Embryophyta</taxon>
        <taxon>Tracheophyta</taxon>
        <taxon>Spermatophyta</taxon>
        <taxon>Magnoliopsida</taxon>
        <taxon>eudicotyledons</taxon>
        <taxon>Gunneridae</taxon>
        <taxon>Pentapetalae</taxon>
        <taxon>rosids</taxon>
        <taxon>fabids</taxon>
        <taxon>Rosales</taxon>
        <taxon>Rosaceae</taxon>
        <taxon>Amygdaloideae</taxon>
        <taxon>Maleae</taxon>
        <taxon>Malus</taxon>
    </lineage>
</organism>
<comment type="caution">
    <text evidence="1">The sequence shown here is derived from an EMBL/GenBank/DDBJ whole genome shotgun (WGS) entry which is preliminary data.</text>
</comment>
<gene>
    <name evidence="1" type="ORF">C1H46_016316</name>
</gene>
<accession>A0A540MH69</accession>
<dbReference type="Proteomes" id="UP000315295">
    <property type="component" value="Unassembled WGS sequence"/>
</dbReference>
<name>A0A540MH69_MALBA</name>
<evidence type="ECO:0000313" key="1">
    <source>
        <dbReference type="EMBL" id="TQD98051.1"/>
    </source>
</evidence>
<keyword evidence="2" id="KW-1185">Reference proteome</keyword>
<evidence type="ECO:0000313" key="2">
    <source>
        <dbReference type="Proteomes" id="UP000315295"/>
    </source>
</evidence>
<dbReference type="EMBL" id="VIEB01000259">
    <property type="protein sequence ID" value="TQD98051.1"/>
    <property type="molecule type" value="Genomic_DNA"/>
</dbReference>